<accession>A0ABN2HAJ0</accession>
<protein>
    <recommendedName>
        <fullName evidence="3">Protein kinase domain-containing protein</fullName>
    </recommendedName>
</protein>
<feature type="compositionally biased region" description="Low complexity" evidence="1">
    <location>
        <begin position="285"/>
        <end position="294"/>
    </location>
</feature>
<dbReference type="EMBL" id="BAAAMU010000137">
    <property type="protein sequence ID" value="GAA1684308.1"/>
    <property type="molecule type" value="Genomic_DNA"/>
</dbReference>
<evidence type="ECO:0000256" key="2">
    <source>
        <dbReference type="SAM" id="Phobius"/>
    </source>
</evidence>
<feature type="domain" description="Protein kinase" evidence="3">
    <location>
        <begin position="1"/>
        <end position="273"/>
    </location>
</feature>
<keyword evidence="5" id="KW-1185">Reference proteome</keyword>
<dbReference type="InterPro" id="IPR000719">
    <property type="entry name" value="Prot_kinase_dom"/>
</dbReference>
<evidence type="ECO:0000313" key="4">
    <source>
        <dbReference type="EMBL" id="GAA1684308.1"/>
    </source>
</evidence>
<evidence type="ECO:0000313" key="5">
    <source>
        <dbReference type="Proteomes" id="UP001500064"/>
    </source>
</evidence>
<proteinExistence type="predicted"/>
<dbReference type="PROSITE" id="PS50011">
    <property type="entry name" value="PROTEIN_KINASE_DOM"/>
    <property type="match status" value="1"/>
</dbReference>
<feature type="region of interest" description="Disordered" evidence="1">
    <location>
        <begin position="276"/>
        <end position="309"/>
    </location>
</feature>
<keyword evidence="2" id="KW-0472">Membrane</keyword>
<gene>
    <name evidence="4" type="ORF">GCM10009733_096100</name>
</gene>
<comment type="caution">
    <text evidence="4">The sequence shown here is derived from an EMBL/GenBank/DDBJ whole genome shotgun (WGS) entry which is preliminary data.</text>
</comment>
<dbReference type="RefSeq" id="WP_346113792.1">
    <property type="nucleotide sequence ID" value="NZ_BAAAMU010000137.1"/>
</dbReference>
<feature type="transmembrane region" description="Helical" evidence="2">
    <location>
        <begin position="314"/>
        <end position="334"/>
    </location>
</feature>
<name>A0ABN2HAJ0_9ACTN</name>
<keyword evidence="2" id="KW-1133">Transmembrane helix</keyword>
<dbReference type="Gene3D" id="1.10.510.10">
    <property type="entry name" value="Transferase(Phosphotransferase) domain 1"/>
    <property type="match status" value="1"/>
</dbReference>
<reference evidence="4 5" key="1">
    <citation type="journal article" date="2019" name="Int. J. Syst. Evol. Microbiol.">
        <title>The Global Catalogue of Microorganisms (GCM) 10K type strain sequencing project: providing services to taxonomists for standard genome sequencing and annotation.</title>
        <authorList>
            <consortium name="The Broad Institute Genomics Platform"/>
            <consortium name="The Broad Institute Genome Sequencing Center for Infectious Disease"/>
            <person name="Wu L."/>
            <person name="Ma J."/>
        </authorList>
    </citation>
    <scope>NUCLEOTIDE SEQUENCE [LARGE SCALE GENOMIC DNA]</scope>
    <source>
        <strain evidence="4 5">JCM 13929</strain>
    </source>
</reference>
<evidence type="ECO:0000256" key="1">
    <source>
        <dbReference type="SAM" id="MobiDB-lite"/>
    </source>
</evidence>
<keyword evidence="2" id="KW-0812">Transmembrane</keyword>
<dbReference type="SUPFAM" id="SSF56112">
    <property type="entry name" value="Protein kinase-like (PK-like)"/>
    <property type="match status" value="1"/>
</dbReference>
<dbReference type="Proteomes" id="UP001500064">
    <property type="component" value="Unassembled WGS sequence"/>
</dbReference>
<dbReference type="InterPro" id="IPR011009">
    <property type="entry name" value="Kinase-like_dom_sf"/>
</dbReference>
<sequence length="336" mass="37587">MGMEPEPLSFNTPEGDPVTWEVEAEPWHDPFERRLTLVVQGTRLVQRRVPRAEGRDREYLYDLLENEARMGARLLTRLRGDYPPELPRLLGYSLDAEEPFVLLSDRRGEPVTRYYGALLIAEQRGLQVSLFRAVRILSACGIVHRRIDPSTVRWDGTTVQLTDLSHATLAGARRLRLGEAPYASPAQREGVGVASTSDDLWSAGMVLYRTITGRDVADRPDLAATPALQAIHDVFSAAPPTASEVLARLRAPDPMQSIPVERDLALEEGRVAFDRAREARRDPADATAAPATPAFDDRTRVQPAPAGEEPRRTWLTRWLPLDVLLVLLLVLWLVNR</sequence>
<organism evidence="4 5">
    <name type="scientific">Nonomuraea maheshkhaliensis</name>
    <dbReference type="NCBI Taxonomy" id="419590"/>
    <lineage>
        <taxon>Bacteria</taxon>
        <taxon>Bacillati</taxon>
        <taxon>Actinomycetota</taxon>
        <taxon>Actinomycetes</taxon>
        <taxon>Streptosporangiales</taxon>
        <taxon>Streptosporangiaceae</taxon>
        <taxon>Nonomuraea</taxon>
    </lineage>
</organism>
<evidence type="ECO:0000259" key="3">
    <source>
        <dbReference type="PROSITE" id="PS50011"/>
    </source>
</evidence>